<evidence type="ECO:0000313" key="4">
    <source>
        <dbReference type="Proteomes" id="UP000612361"/>
    </source>
</evidence>
<keyword evidence="1" id="KW-0732">Signal</keyword>
<dbReference type="RefSeq" id="WP_186882461.1">
    <property type="nucleotide sequence ID" value="NZ_JACOGG010000024.1"/>
</dbReference>
<dbReference type="Gene3D" id="3.40.190.10">
    <property type="entry name" value="Periplasmic binding protein-like II"/>
    <property type="match status" value="2"/>
</dbReference>
<feature type="domain" description="Solute-binding protein family 3/N-terminal" evidence="2">
    <location>
        <begin position="25"/>
        <end position="238"/>
    </location>
</feature>
<accession>A0A923I377</accession>
<evidence type="ECO:0000313" key="3">
    <source>
        <dbReference type="EMBL" id="MBC3936938.1"/>
    </source>
</evidence>
<feature type="signal peptide" evidence="1">
    <location>
        <begin position="1"/>
        <end position="20"/>
    </location>
</feature>
<dbReference type="InterPro" id="IPR001638">
    <property type="entry name" value="Solute-binding_3/MltF_N"/>
</dbReference>
<dbReference type="Pfam" id="PF00497">
    <property type="entry name" value="SBP_bac_3"/>
    <property type="match status" value="1"/>
</dbReference>
<dbReference type="AlphaFoldDB" id="A0A923I377"/>
<gene>
    <name evidence="3" type="ORF">H8K47_16350</name>
</gene>
<dbReference type="PANTHER" id="PTHR38834">
    <property type="entry name" value="PERIPLASMIC SUBSTRATE BINDING PROTEIN FAMILY 3"/>
    <property type="match status" value="1"/>
</dbReference>
<reference evidence="3" key="1">
    <citation type="submission" date="2020-08" db="EMBL/GenBank/DDBJ databases">
        <title>Novel species isolated from subtropical streams in China.</title>
        <authorList>
            <person name="Lu H."/>
        </authorList>
    </citation>
    <scope>NUCLEOTIDE SEQUENCE</scope>
    <source>
        <strain evidence="3">CY7W</strain>
    </source>
</reference>
<organism evidence="3 4">
    <name type="scientific">Undibacterium rugosum</name>
    <dbReference type="NCBI Taxonomy" id="2762291"/>
    <lineage>
        <taxon>Bacteria</taxon>
        <taxon>Pseudomonadati</taxon>
        <taxon>Pseudomonadota</taxon>
        <taxon>Betaproteobacteria</taxon>
        <taxon>Burkholderiales</taxon>
        <taxon>Oxalobacteraceae</taxon>
        <taxon>Undibacterium</taxon>
    </lineage>
</organism>
<protein>
    <submittedName>
        <fullName evidence="3">Transporter substrate-binding domain-containing protein</fullName>
    </submittedName>
</protein>
<dbReference type="SMART" id="SM00062">
    <property type="entry name" value="PBPb"/>
    <property type="match status" value="1"/>
</dbReference>
<evidence type="ECO:0000259" key="2">
    <source>
        <dbReference type="SMART" id="SM00062"/>
    </source>
</evidence>
<dbReference type="SUPFAM" id="SSF53850">
    <property type="entry name" value="Periplasmic binding protein-like II"/>
    <property type="match status" value="1"/>
</dbReference>
<comment type="caution">
    <text evidence="3">The sequence shown here is derived from an EMBL/GenBank/DDBJ whole genome shotgun (WGS) entry which is preliminary data.</text>
</comment>
<evidence type="ECO:0000256" key="1">
    <source>
        <dbReference type="SAM" id="SignalP"/>
    </source>
</evidence>
<proteinExistence type="predicted"/>
<name>A0A923I377_9BURK</name>
<dbReference type="PANTHER" id="PTHR38834:SF3">
    <property type="entry name" value="SOLUTE-BINDING PROTEIN FAMILY 3_N-TERMINAL DOMAIN-CONTAINING PROTEIN"/>
    <property type="match status" value="1"/>
</dbReference>
<sequence length="242" mass="27909">MRKLTVMGFFCLFFMGSCFAAQGNSLVITTENYPPFNIVDPKNQEISGISTDKVRELMRRAGETITIKAYPWSRAFKMGQEDLDTCVYSTTRTAEREALFKWVGPLVKNNWYFFARADDERQIKSLESMHSYVVGTYHDDAVEKYLASNGFKTDPANYDGENPKKLIAKRIDFWATGELLGLYILKEQGMTQSVKPLFKFNQTEMYLACNLKIDQKRIDNMNKVLQAMEKDGTNLAIERKYK</sequence>
<feature type="chain" id="PRO_5037725581" evidence="1">
    <location>
        <begin position="21"/>
        <end position="242"/>
    </location>
</feature>
<dbReference type="Proteomes" id="UP000612361">
    <property type="component" value="Unassembled WGS sequence"/>
</dbReference>
<keyword evidence="4" id="KW-1185">Reference proteome</keyword>
<dbReference type="PROSITE" id="PS51257">
    <property type="entry name" value="PROKAR_LIPOPROTEIN"/>
    <property type="match status" value="1"/>
</dbReference>
<dbReference type="EMBL" id="JACOGG010000024">
    <property type="protein sequence ID" value="MBC3936938.1"/>
    <property type="molecule type" value="Genomic_DNA"/>
</dbReference>